<organism evidence="2 3">
    <name type="scientific">Cymbomonas tetramitiformis</name>
    <dbReference type="NCBI Taxonomy" id="36881"/>
    <lineage>
        <taxon>Eukaryota</taxon>
        <taxon>Viridiplantae</taxon>
        <taxon>Chlorophyta</taxon>
        <taxon>Pyramimonadophyceae</taxon>
        <taxon>Pyramimonadales</taxon>
        <taxon>Pyramimonadaceae</taxon>
        <taxon>Cymbomonas</taxon>
    </lineage>
</organism>
<protein>
    <submittedName>
        <fullName evidence="2">Uncharacterized protein</fullName>
    </submittedName>
</protein>
<comment type="caution">
    <text evidence="2">The sequence shown here is derived from an EMBL/GenBank/DDBJ whole genome shotgun (WGS) entry which is preliminary data.</text>
</comment>
<name>A0AAE0G5R4_9CHLO</name>
<sequence>MSSYFERLVQQKAEKERIGRQEPPNHLPSQPAGKLYTWKAGTNGNVGTPKLCADGQELIAQTLSLGSALKGVFKESLRGGPHDGSS</sequence>
<dbReference type="EMBL" id="LGRX02009163">
    <property type="protein sequence ID" value="KAK3272099.1"/>
    <property type="molecule type" value="Genomic_DNA"/>
</dbReference>
<evidence type="ECO:0000313" key="2">
    <source>
        <dbReference type="EMBL" id="KAK3272099.1"/>
    </source>
</evidence>
<reference evidence="2 3" key="1">
    <citation type="journal article" date="2015" name="Genome Biol. Evol.">
        <title>Comparative Genomics of a Bacterivorous Green Alga Reveals Evolutionary Causalities and Consequences of Phago-Mixotrophic Mode of Nutrition.</title>
        <authorList>
            <person name="Burns J.A."/>
            <person name="Paasch A."/>
            <person name="Narechania A."/>
            <person name="Kim E."/>
        </authorList>
    </citation>
    <scope>NUCLEOTIDE SEQUENCE [LARGE SCALE GENOMIC DNA]</scope>
    <source>
        <strain evidence="2 3">PLY_AMNH</strain>
    </source>
</reference>
<proteinExistence type="predicted"/>
<dbReference type="AlphaFoldDB" id="A0AAE0G5R4"/>
<evidence type="ECO:0000256" key="1">
    <source>
        <dbReference type="SAM" id="MobiDB-lite"/>
    </source>
</evidence>
<dbReference type="Proteomes" id="UP001190700">
    <property type="component" value="Unassembled WGS sequence"/>
</dbReference>
<gene>
    <name evidence="2" type="ORF">CYMTET_19585</name>
</gene>
<evidence type="ECO:0000313" key="3">
    <source>
        <dbReference type="Proteomes" id="UP001190700"/>
    </source>
</evidence>
<accession>A0AAE0G5R4</accession>
<keyword evidence="3" id="KW-1185">Reference proteome</keyword>
<feature type="region of interest" description="Disordered" evidence="1">
    <location>
        <begin position="1"/>
        <end position="36"/>
    </location>
</feature>